<evidence type="ECO:0000313" key="3">
    <source>
        <dbReference type="EMBL" id="EFQ85480.1"/>
    </source>
</evidence>
<reference evidence="3 4" key="1">
    <citation type="journal article" date="2010" name="Genome Biol.">
        <title>A first genome assembly of the barley fungal pathogen Pyrenophora teres f. teres.</title>
        <authorList>
            <person name="Ellwood S.R."/>
            <person name="Liu Z."/>
            <person name="Syme R.A."/>
            <person name="Lai Z."/>
            <person name="Hane J.K."/>
            <person name="Keiper F."/>
            <person name="Moffat C.S."/>
            <person name="Oliver R.P."/>
            <person name="Friesen T.L."/>
        </authorList>
    </citation>
    <scope>NUCLEOTIDE SEQUENCE [LARGE SCALE GENOMIC DNA]</scope>
    <source>
        <strain evidence="3 4">0-1</strain>
    </source>
</reference>
<dbReference type="KEGG" id="pte:PTT_19598"/>
<feature type="chain" id="PRO_5003181881" evidence="2">
    <location>
        <begin position="22"/>
        <end position="347"/>
    </location>
</feature>
<organism evidence="4">
    <name type="scientific">Pyrenophora teres f. teres (strain 0-1)</name>
    <name type="common">Barley net blotch fungus</name>
    <name type="synonym">Drechslera teres f. teres</name>
    <dbReference type="NCBI Taxonomy" id="861557"/>
    <lineage>
        <taxon>Eukaryota</taxon>
        <taxon>Fungi</taxon>
        <taxon>Dikarya</taxon>
        <taxon>Ascomycota</taxon>
        <taxon>Pezizomycotina</taxon>
        <taxon>Dothideomycetes</taxon>
        <taxon>Pleosporomycetidae</taxon>
        <taxon>Pleosporales</taxon>
        <taxon>Pleosporineae</taxon>
        <taxon>Pleosporaceae</taxon>
        <taxon>Pyrenophora</taxon>
    </lineage>
</organism>
<dbReference type="HOGENOM" id="CLU_826361_0_0_1"/>
<keyword evidence="1" id="KW-1133">Transmembrane helix</keyword>
<evidence type="ECO:0000256" key="1">
    <source>
        <dbReference type="SAM" id="Phobius"/>
    </source>
</evidence>
<dbReference type="AlphaFoldDB" id="E3S9A1"/>
<name>E3S9A1_PYRTT</name>
<dbReference type="Proteomes" id="UP000001067">
    <property type="component" value="Unassembled WGS sequence"/>
</dbReference>
<proteinExistence type="predicted"/>
<keyword evidence="4" id="KW-1185">Reference proteome</keyword>
<evidence type="ECO:0000256" key="2">
    <source>
        <dbReference type="SAM" id="SignalP"/>
    </source>
</evidence>
<feature type="signal peptide" evidence="2">
    <location>
        <begin position="1"/>
        <end position="21"/>
    </location>
</feature>
<keyword evidence="1" id="KW-0812">Transmembrane</keyword>
<gene>
    <name evidence="3" type="ORF">PTT_19598</name>
</gene>
<dbReference type="OrthoDB" id="3791536at2759"/>
<feature type="transmembrane region" description="Helical" evidence="1">
    <location>
        <begin position="266"/>
        <end position="293"/>
    </location>
</feature>
<accession>E3S9A1</accession>
<keyword evidence="1" id="KW-0472">Membrane</keyword>
<protein>
    <submittedName>
        <fullName evidence="3">Uncharacterized protein</fullName>
    </submittedName>
</protein>
<keyword evidence="2" id="KW-0732">Signal</keyword>
<sequence>MILRIALLAPVLAFFQNPVIAEVAPEITTAAEGYNIIAKLPCIGCPYLYHDTSQGRDAGWSQRKDDNALVKPTTTLLSFLLNLSLPFDSTHLSVNTAPLLTASKILPRIYVNQVLQDVSKDDMSKILVSNQLDELGGAYFGASYQYSLRRVKNSEARVFQFDVMQLWTDLTTPPLTVVLDQPGQKMLEVVLLPRPLLSSGDPANTYEIVRAGLVPRSAEPGAKGSKDSGKVSMWFLDWDANGKKGTATHIVNSTSSYFVQYLSSGMWALFVFVVAVIALFVVVCLFCIFACGWHDDDYEKAQYRKRNTGGGKGAWAGRDVETARRFMSPEELGLRGSGMVVGVGKSD</sequence>
<dbReference type="EMBL" id="GL537876">
    <property type="protein sequence ID" value="EFQ85480.1"/>
    <property type="molecule type" value="Genomic_DNA"/>
</dbReference>
<evidence type="ECO:0000313" key="4">
    <source>
        <dbReference type="Proteomes" id="UP000001067"/>
    </source>
</evidence>